<keyword evidence="4" id="KW-0028">Amino-acid biosynthesis</keyword>
<dbReference type="SUPFAM" id="SSF48179">
    <property type="entry name" value="6-phosphogluconate dehydrogenase C-terminal domain-like"/>
    <property type="match status" value="1"/>
</dbReference>
<dbReference type="Gene3D" id="1.10.3730.10">
    <property type="entry name" value="ProC C-terminal domain-like"/>
    <property type="match status" value="1"/>
</dbReference>
<dbReference type="PIRSF" id="PIRSF000193">
    <property type="entry name" value="Pyrrol-5-carb_rd"/>
    <property type="match status" value="1"/>
</dbReference>
<comment type="catalytic activity">
    <reaction evidence="4">
        <text>L-proline + NAD(+) = (S)-1-pyrroline-5-carboxylate + NADH + 2 H(+)</text>
        <dbReference type="Rhea" id="RHEA:14105"/>
        <dbReference type="ChEBI" id="CHEBI:15378"/>
        <dbReference type="ChEBI" id="CHEBI:17388"/>
        <dbReference type="ChEBI" id="CHEBI:57540"/>
        <dbReference type="ChEBI" id="CHEBI:57945"/>
        <dbReference type="ChEBI" id="CHEBI:60039"/>
        <dbReference type="EC" id="1.5.1.2"/>
    </reaction>
</comment>
<dbReference type="GO" id="GO:0004735">
    <property type="term" value="F:pyrroline-5-carboxylate reductase activity"/>
    <property type="evidence" value="ECO:0007669"/>
    <property type="project" value="UniProtKB-EC"/>
</dbReference>
<comment type="similarity">
    <text evidence="1 4">Belongs to the pyrroline-5-carboxylate reductase family.</text>
</comment>
<dbReference type="EC" id="1.5.1.2" evidence="4 5"/>
<dbReference type="PANTHER" id="PTHR11645">
    <property type="entry name" value="PYRROLINE-5-CARBOXYLATE REDUCTASE"/>
    <property type="match status" value="1"/>
</dbReference>
<comment type="catalytic activity">
    <reaction evidence="4">
        <text>L-proline + NADP(+) = (S)-1-pyrroline-5-carboxylate + NADPH + 2 H(+)</text>
        <dbReference type="Rhea" id="RHEA:14109"/>
        <dbReference type="ChEBI" id="CHEBI:15378"/>
        <dbReference type="ChEBI" id="CHEBI:17388"/>
        <dbReference type="ChEBI" id="CHEBI:57783"/>
        <dbReference type="ChEBI" id="CHEBI:58349"/>
        <dbReference type="ChEBI" id="CHEBI:60039"/>
        <dbReference type="EC" id="1.5.1.2"/>
    </reaction>
</comment>
<dbReference type="Pfam" id="PF03807">
    <property type="entry name" value="F420_oxidored"/>
    <property type="match status" value="1"/>
</dbReference>
<dbReference type="HAMAP" id="MF_01925">
    <property type="entry name" value="P5C_reductase"/>
    <property type="match status" value="1"/>
</dbReference>
<keyword evidence="4" id="KW-0963">Cytoplasm</keyword>
<reference evidence="8 9" key="1">
    <citation type="submission" date="2024-03" db="EMBL/GenBank/DDBJ databases">
        <title>Mouse gut bacterial collection (mGBC) of GemPharmatech.</title>
        <authorList>
            <person name="He Y."/>
            <person name="Dong L."/>
            <person name="Wu D."/>
            <person name="Gao X."/>
            <person name="Lin Z."/>
        </authorList>
    </citation>
    <scope>NUCLEOTIDE SEQUENCE [LARGE SCALE GENOMIC DNA]</scope>
    <source>
        <strain evidence="8 9">54-13</strain>
    </source>
</reference>
<evidence type="ECO:0000256" key="2">
    <source>
        <dbReference type="ARBA" id="ARBA00022857"/>
    </source>
</evidence>
<keyword evidence="4" id="KW-0641">Proline biosynthesis</keyword>
<keyword evidence="2 4" id="KW-0521">NADP</keyword>
<comment type="subcellular location">
    <subcellularLocation>
        <location evidence="4">Cytoplasm</location>
    </subcellularLocation>
</comment>
<dbReference type="InterPro" id="IPR008927">
    <property type="entry name" value="6-PGluconate_DH-like_C_sf"/>
</dbReference>
<dbReference type="Pfam" id="PF14748">
    <property type="entry name" value="P5CR_dimer"/>
    <property type="match status" value="1"/>
</dbReference>
<comment type="function">
    <text evidence="4">Catalyzes the reduction of 1-pyrroline-5-carboxylate (PCA) to L-proline.</text>
</comment>
<name>A0ABV4CTM2_9BACT</name>
<dbReference type="InterPro" id="IPR000304">
    <property type="entry name" value="Pyrroline-COOH_reductase"/>
</dbReference>
<dbReference type="InterPro" id="IPR029036">
    <property type="entry name" value="P5CR_dimer"/>
</dbReference>
<organism evidence="8 9">
    <name type="scientific">Heminiphilus faecis</name>
    <dbReference type="NCBI Taxonomy" id="2601703"/>
    <lineage>
        <taxon>Bacteria</taxon>
        <taxon>Pseudomonadati</taxon>
        <taxon>Bacteroidota</taxon>
        <taxon>Bacteroidia</taxon>
        <taxon>Bacteroidales</taxon>
        <taxon>Muribaculaceae</taxon>
        <taxon>Heminiphilus</taxon>
    </lineage>
</organism>
<dbReference type="EMBL" id="JBCLPP010000007">
    <property type="protein sequence ID" value="MEY8244736.1"/>
    <property type="molecule type" value="Genomic_DNA"/>
</dbReference>
<evidence type="ECO:0000256" key="4">
    <source>
        <dbReference type="HAMAP-Rule" id="MF_01925"/>
    </source>
</evidence>
<evidence type="ECO:0000256" key="1">
    <source>
        <dbReference type="ARBA" id="ARBA00005525"/>
    </source>
</evidence>
<comment type="caution">
    <text evidence="8">The sequence shown here is derived from an EMBL/GenBank/DDBJ whole genome shotgun (WGS) entry which is preliminary data.</text>
</comment>
<feature type="domain" description="Pyrroline-5-carboxylate reductase catalytic N-terminal" evidence="6">
    <location>
        <begin position="2"/>
        <end position="99"/>
    </location>
</feature>
<comment type="pathway">
    <text evidence="4">Amino-acid biosynthesis; L-proline biosynthesis; L-proline from L-glutamate 5-semialdehyde: step 1/1.</text>
</comment>
<dbReference type="InterPro" id="IPR028939">
    <property type="entry name" value="P5C_Rdtase_cat_N"/>
</dbReference>
<gene>
    <name evidence="4 8" type="primary">proC</name>
    <name evidence="8" type="ORF">AAK873_03760</name>
</gene>
<evidence type="ECO:0000313" key="8">
    <source>
        <dbReference type="EMBL" id="MEY8244736.1"/>
    </source>
</evidence>
<evidence type="ECO:0000256" key="5">
    <source>
        <dbReference type="NCBIfam" id="TIGR00112"/>
    </source>
</evidence>
<dbReference type="InterPro" id="IPR036291">
    <property type="entry name" value="NAD(P)-bd_dom_sf"/>
</dbReference>
<evidence type="ECO:0000259" key="6">
    <source>
        <dbReference type="Pfam" id="PF03807"/>
    </source>
</evidence>
<sequence length="263" mass="27549">MKIAIIGGGNMGGAIVRGLAASTGITPADIALSSPRQNTVDALAEECPGISTFTDNKAAIKDAEVIILAVKPWVLPSVLDEIAPYIAFRSQSIVSLAAGISLDDMSDMLRRYSTDRSLFRVIPNTAMSVGESMTFVCHNDAGAECVDKVVGIFDRLGATAVIEERLMGAATALCSCGIAYAMRYVRAATEGAVELGLYPDKAREYILATLKGAVALLEATGNNPETEIDKVTTPGGITIKGLNTMEAHGFTTSVVEGLKASCR</sequence>
<accession>A0ABV4CTM2</accession>
<dbReference type="RefSeq" id="WP_121700022.1">
    <property type="nucleotide sequence ID" value="NZ_JBCLPP010000007.1"/>
</dbReference>
<dbReference type="SUPFAM" id="SSF51735">
    <property type="entry name" value="NAD(P)-binding Rossmann-fold domains"/>
    <property type="match status" value="1"/>
</dbReference>
<protein>
    <recommendedName>
        <fullName evidence="4 5">Pyrroline-5-carboxylate reductase</fullName>
        <shortName evidence="4">P5C reductase</shortName>
        <shortName evidence="4">P5CR</shortName>
        <ecNumber evidence="4 5">1.5.1.2</ecNumber>
    </recommendedName>
    <alternativeName>
        <fullName evidence="4">PCA reductase</fullName>
    </alternativeName>
</protein>
<dbReference type="PANTHER" id="PTHR11645:SF0">
    <property type="entry name" value="PYRROLINE-5-CARBOXYLATE REDUCTASE 3"/>
    <property type="match status" value="1"/>
</dbReference>
<evidence type="ECO:0000313" key="9">
    <source>
        <dbReference type="Proteomes" id="UP001565200"/>
    </source>
</evidence>
<dbReference type="Gene3D" id="3.40.50.720">
    <property type="entry name" value="NAD(P)-binding Rossmann-like Domain"/>
    <property type="match status" value="1"/>
</dbReference>
<dbReference type="NCBIfam" id="TIGR00112">
    <property type="entry name" value="proC"/>
    <property type="match status" value="1"/>
</dbReference>
<feature type="domain" description="Pyrroline-5-carboxylate reductase dimerisation" evidence="7">
    <location>
        <begin position="164"/>
        <end position="262"/>
    </location>
</feature>
<dbReference type="Proteomes" id="UP001565200">
    <property type="component" value="Unassembled WGS sequence"/>
</dbReference>
<evidence type="ECO:0000256" key="3">
    <source>
        <dbReference type="ARBA" id="ARBA00023002"/>
    </source>
</evidence>
<keyword evidence="9" id="KW-1185">Reference proteome</keyword>
<keyword evidence="3 4" id="KW-0560">Oxidoreductase</keyword>
<proteinExistence type="inferred from homology"/>
<evidence type="ECO:0000259" key="7">
    <source>
        <dbReference type="Pfam" id="PF14748"/>
    </source>
</evidence>